<dbReference type="InterPro" id="IPR011053">
    <property type="entry name" value="Single_hybrid_motif"/>
</dbReference>
<dbReference type="Pfam" id="PF01597">
    <property type="entry name" value="GCV_H"/>
    <property type="match status" value="2"/>
</dbReference>
<dbReference type="InParanoid" id="A0A482XLN1"/>
<dbReference type="EMBL" id="QKKF02007140">
    <property type="protein sequence ID" value="RZF46141.1"/>
    <property type="molecule type" value="Genomic_DNA"/>
</dbReference>
<sequence>MAMARKKRMEGTFRFLDSGGGELRERRRKRRRRRGGGRRRRRRKRIPYEKKRERQTSERLYTNKHEWILMQGNIGTIGISHYAQESLGDVVFAQLPEVGTLRRIMVEHNEGKTLDLKMKFHYDDFRRVGAETRHYFYAPLENTSFSLGLVLPHSYGNYWIKAGDEIRKTYQMGWLFKVEIEKKEELEELMNEEEYSKFLKTDADH</sequence>
<keyword evidence="3" id="KW-1185">Reference proteome</keyword>
<dbReference type="PANTHER" id="PTHR11715:SF3">
    <property type="entry name" value="GLYCINE CLEAVAGE SYSTEM H PROTEIN-RELATED"/>
    <property type="match status" value="1"/>
</dbReference>
<organism evidence="2 3">
    <name type="scientific">Laodelphax striatellus</name>
    <name type="common">Small brown planthopper</name>
    <name type="synonym">Delphax striatella</name>
    <dbReference type="NCBI Taxonomy" id="195883"/>
    <lineage>
        <taxon>Eukaryota</taxon>
        <taxon>Metazoa</taxon>
        <taxon>Ecdysozoa</taxon>
        <taxon>Arthropoda</taxon>
        <taxon>Hexapoda</taxon>
        <taxon>Insecta</taxon>
        <taxon>Pterygota</taxon>
        <taxon>Neoptera</taxon>
        <taxon>Paraneoptera</taxon>
        <taxon>Hemiptera</taxon>
        <taxon>Auchenorrhyncha</taxon>
        <taxon>Fulgoroidea</taxon>
        <taxon>Delphacidae</taxon>
        <taxon>Criomorphinae</taxon>
        <taxon>Laodelphax</taxon>
    </lineage>
</organism>
<gene>
    <name evidence="2" type="ORF">LSTR_LSTR013099</name>
</gene>
<dbReference type="OrthoDB" id="10264154at2759"/>
<dbReference type="GO" id="GO:0019464">
    <property type="term" value="P:glycine decarboxylation via glycine cleavage system"/>
    <property type="evidence" value="ECO:0007669"/>
    <property type="project" value="InterPro"/>
</dbReference>
<dbReference type="FunCoup" id="A0A482XLN1">
    <property type="interactions" value="988"/>
</dbReference>
<reference evidence="2 3" key="1">
    <citation type="journal article" date="2017" name="Gigascience">
        <title>Genome sequence of the small brown planthopper, Laodelphax striatellus.</title>
        <authorList>
            <person name="Zhu J."/>
            <person name="Jiang F."/>
            <person name="Wang X."/>
            <person name="Yang P."/>
            <person name="Bao Y."/>
            <person name="Zhao W."/>
            <person name="Wang W."/>
            <person name="Lu H."/>
            <person name="Wang Q."/>
            <person name="Cui N."/>
            <person name="Li J."/>
            <person name="Chen X."/>
            <person name="Luo L."/>
            <person name="Yu J."/>
            <person name="Kang L."/>
            <person name="Cui F."/>
        </authorList>
    </citation>
    <scope>NUCLEOTIDE SEQUENCE [LARGE SCALE GENOMIC DNA]</scope>
    <source>
        <strain evidence="2">Lst14</strain>
    </source>
</reference>
<dbReference type="GO" id="GO:0009249">
    <property type="term" value="P:protein lipoylation"/>
    <property type="evidence" value="ECO:0007669"/>
    <property type="project" value="TreeGrafter"/>
</dbReference>
<dbReference type="Gene3D" id="2.40.50.100">
    <property type="match status" value="2"/>
</dbReference>
<dbReference type="InterPro" id="IPR002930">
    <property type="entry name" value="GCV_H"/>
</dbReference>
<feature type="region of interest" description="Disordered" evidence="1">
    <location>
        <begin position="1"/>
        <end position="56"/>
    </location>
</feature>
<evidence type="ECO:0000256" key="1">
    <source>
        <dbReference type="SAM" id="MobiDB-lite"/>
    </source>
</evidence>
<proteinExistence type="predicted"/>
<comment type="caution">
    <text evidence="2">The sequence shown here is derived from an EMBL/GenBank/DDBJ whole genome shotgun (WGS) entry which is preliminary data.</text>
</comment>
<dbReference type="Proteomes" id="UP000291343">
    <property type="component" value="Unassembled WGS sequence"/>
</dbReference>
<dbReference type="PANTHER" id="PTHR11715">
    <property type="entry name" value="GLYCINE CLEAVAGE SYSTEM H PROTEIN"/>
    <property type="match status" value="1"/>
</dbReference>
<feature type="compositionally biased region" description="Basic residues" evidence="1">
    <location>
        <begin position="26"/>
        <end position="45"/>
    </location>
</feature>
<feature type="compositionally biased region" description="Basic and acidic residues" evidence="1">
    <location>
        <begin position="46"/>
        <end position="56"/>
    </location>
</feature>
<dbReference type="InterPro" id="IPR033753">
    <property type="entry name" value="GCV_H/Fam206"/>
</dbReference>
<protein>
    <submittedName>
        <fullName evidence="2">Uncharacterized protein</fullName>
    </submittedName>
</protein>
<dbReference type="SUPFAM" id="SSF51230">
    <property type="entry name" value="Single hybrid motif"/>
    <property type="match status" value="1"/>
</dbReference>
<name>A0A482XLN1_LAOST</name>
<dbReference type="GO" id="GO:0005960">
    <property type="term" value="C:glycine cleavage complex"/>
    <property type="evidence" value="ECO:0007669"/>
    <property type="project" value="InterPro"/>
</dbReference>
<accession>A0A482XLN1</accession>
<dbReference type="AlphaFoldDB" id="A0A482XLN1"/>
<dbReference type="STRING" id="195883.A0A482XLN1"/>
<evidence type="ECO:0000313" key="2">
    <source>
        <dbReference type="EMBL" id="RZF46141.1"/>
    </source>
</evidence>
<dbReference type="SMR" id="A0A482XLN1"/>
<evidence type="ECO:0000313" key="3">
    <source>
        <dbReference type="Proteomes" id="UP000291343"/>
    </source>
</evidence>
<dbReference type="GO" id="GO:0005739">
    <property type="term" value="C:mitochondrion"/>
    <property type="evidence" value="ECO:0007669"/>
    <property type="project" value="TreeGrafter"/>
</dbReference>